<reference evidence="1" key="1">
    <citation type="submission" date="2018-06" db="EMBL/GenBank/DDBJ databases">
        <authorList>
            <person name="Zhirakovskaya E."/>
        </authorList>
    </citation>
    <scope>NUCLEOTIDE SEQUENCE</scope>
</reference>
<accession>A0A3B0X7L9</accession>
<dbReference type="EMBL" id="UOFH01000044">
    <property type="protein sequence ID" value="VAW58917.1"/>
    <property type="molecule type" value="Genomic_DNA"/>
</dbReference>
<protein>
    <submittedName>
        <fullName evidence="1">Uncharacterized protein</fullName>
    </submittedName>
</protein>
<evidence type="ECO:0000313" key="1">
    <source>
        <dbReference type="EMBL" id="VAW58917.1"/>
    </source>
</evidence>
<organism evidence="1">
    <name type="scientific">hydrothermal vent metagenome</name>
    <dbReference type="NCBI Taxonomy" id="652676"/>
    <lineage>
        <taxon>unclassified sequences</taxon>
        <taxon>metagenomes</taxon>
        <taxon>ecological metagenomes</taxon>
    </lineage>
</organism>
<gene>
    <name evidence="1" type="ORF">MNBD_GAMMA08-1550</name>
</gene>
<proteinExistence type="predicted"/>
<sequence>MRYHNEFFAMSPEEQDNWKLSEHDEIDKQVREFVKKELGHDDDNNDHEKVYEYNAIMLDYLGIGPNKFMMNEFDWDLKTANTDSLYTYNKKYHEWQENACSDDENFDDYEKKELYNRFANWARAEVDSKFYYLNLDSLQMWIQWQLDDISYDWMEKHIPHDYVSGKDDGKKVEGGSLWDMRLDAHGLEGWYEQMRDFGYKWTSDQYNKHEELGDVVFVVDKTENIYDPSLDYIFGSLDVLKQLSFRDFIQDAEKLKGDNDVLMAYRDKVCAEFSNALDAEFEKVKKTAPNVVKLKKKMKVVMSDQALEDLGNME</sequence>
<name>A0A3B0X7L9_9ZZZZ</name>
<dbReference type="AlphaFoldDB" id="A0A3B0X7L9"/>